<evidence type="ECO:0000313" key="2">
    <source>
        <dbReference type="Proteomes" id="UP000186817"/>
    </source>
</evidence>
<reference evidence="1 2" key="1">
    <citation type="submission" date="2016-02" db="EMBL/GenBank/DDBJ databases">
        <title>Genome analysis of coral dinoflagellate symbionts highlights evolutionary adaptations to a symbiotic lifestyle.</title>
        <authorList>
            <person name="Aranda M."/>
            <person name="Li Y."/>
            <person name="Liew Y.J."/>
            <person name="Baumgarten S."/>
            <person name="Simakov O."/>
            <person name="Wilson M."/>
            <person name="Piel J."/>
            <person name="Ashoor H."/>
            <person name="Bougouffa S."/>
            <person name="Bajic V.B."/>
            <person name="Ryu T."/>
            <person name="Ravasi T."/>
            <person name="Bayer T."/>
            <person name="Micklem G."/>
            <person name="Kim H."/>
            <person name="Bhak J."/>
            <person name="Lajeunesse T.C."/>
            <person name="Voolstra C.R."/>
        </authorList>
    </citation>
    <scope>NUCLEOTIDE SEQUENCE [LARGE SCALE GENOMIC DNA]</scope>
    <source>
        <strain evidence="1 2">CCMP2467</strain>
    </source>
</reference>
<dbReference type="EMBL" id="LSRX01000038">
    <property type="protein sequence ID" value="OLQ12820.1"/>
    <property type="molecule type" value="Genomic_DNA"/>
</dbReference>
<gene>
    <name evidence="1" type="ORF">AK812_SmicGene3234</name>
</gene>
<dbReference type="OrthoDB" id="425681at2759"/>
<dbReference type="Proteomes" id="UP000186817">
    <property type="component" value="Unassembled WGS sequence"/>
</dbReference>
<organism evidence="1 2">
    <name type="scientific">Symbiodinium microadriaticum</name>
    <name type="common">Dinoflagellate</name>
    <name type="synonym">Zooxanthella microadriatica</name>
    <dbReference type="NCBI Taxonomy" id="2951"/>
    <lineage>
        <taxon>Eukaryota</taxon>
        <taxon>Sar</taxon>
        <taxon>Alveolata</taxon>
        <taxon>Dinophyceae</taxon>
        <taxon>Suessiales</taxon>
        <taxon>Symbiodiniaceae</taxon>
        <taxon>Symbiodinium</taxon>
    </lineage>
</organism>
<dbReference type="PANTHER" id="PTHR47027:SF20">
    <property type="entry name" value="REVERSE TRANSCRIPTASE-LIKE PROTEIN WITH RNA-DIRECTED DNA POLYMERASE DOMAIN"/>
    <property type="match status" value="1"/>
</dbReference>
<name>A0A1Q9EZH4_SYMMI</name>
<protein>
    <submittedName>
        <fullName evidence="1">Uncharacterized protein</fullName>
    </submittedName>
</protein>
<proteinExistence type="predicted"/>
<comment type="caution">
    <text evidence="1">The sequence shown here is derived from an EMBL/GenBank/DDBJ whole genome shotgun (WGS) entry which is preliminary data.</text>
</comment>
<dbReference type="AlphaFoldDB" id="A0A1Q9EZH4"/>
<dbReference type="PANTHER" id="PTHR47027">
    <property type="entry name" value="REVERSE TRANSCRIPTASE DOMAIN-CONTAINING PROTEIN"/>
    <property type="match status" value="1"/>
</dbReference>
<sequence length="1173" mass="129386">MSRGYLSDDTAAKHRQTAELRHALRCSLATSALRLHFLGKSVRRACRRDRNAYLAALADQADSASPDQVHVAIRKLLKPRKYQSGPQPLPRLKTPDGALCQTHDAVMQEWRRHFGSLEGGQEVSAESLVDECIGRQDDWGVLEEVSWTELPAFADLVGALQAVHPHKAAGPDLVPPAICRRFAVPVAALMWPLLLKGAFFASEPVGFKGGTLHHIPKPAAPDRALASSQRGILVQPVLGKALHRAFRRLPAKVFEAQAAPLQIGGRQGMTYAFGSFLSRSFLAYARNRGLSAALVFSDLAAAYYAVVREVVVGASLRDDPLESILESLKLPEDALQEIQHHIQHETVFDSSCSPLVSSFLRESHVDTWFHLSQDHQVIRTRRGTRPGSCLADVLFNLLFEKVLRRRGLFGEDIVPRIPWTGRKSLELFAPESDPSPATVLLQDISYADDHASCIVSPAAASLSGAVCHVLGRSLDSIVGHGLTANFGPRKTAALLVHSGTGSRAARNAVFHGAKGKLLVLREHQSPVKVDVVPTYRHLGSIISFSGSLLPEVRARVSRAKAAFGEGRRKVFACPHIALPKRVSLFRQHILSALLAGAGAWPTLCQGSWQLLEKCLTSFCRQMVRVPHWADQHWGRDRLFVTCDMPKAEDLLASERLRFLGQLVRTGPDATWAVLQHCPLAIQAFTAACEWLYQAVRYTSNHPSPGAGWDSWLSTMQSRPKYWKGIIRRALSWHNGQRQIRVRVESFARAAWEPAPKGETALDSHEHACLLCKRALSNAQKWASHASLQHGFRAQHYIAAVGHRCRACGTTFANVRRHRTHLQVSKRCLQSVLRDDHDLLPPLQGQDGHVQSRAIPGRGTFHLPPVEEDFSPELLRQLRTAVVSTDEGLFDIVCNTIAPLQVLRNTLGRWISELPDGALRLAASDVKMCLQVDLLCDSVAPSTGDDQAYAPFSPQVLALPWSPRPAGLPGLLLHFSPLQGQRWLDLEPGGGWRAYPFHLPPTLTMDFAGAAVQLPRPPLSSGVFGDAPSCSLRVLRRHLAWLDFCLKWLAIVMHLAKSGRRCLLDLTLVPMGCHTLRDWLSTASQHECPALSENQADNTQKTFMVMEGISPVNLMSLLRKLSIPRDFDVLSMPQVDNVDLPMLDTLLHGTNSPGFMMAEVTDEIPPPSQVDFGM</sequence>
<evidence type="ECO:0000313" key="1">
    <source>
        <dbReference type="EMBL" id="OLQ12820.1"/>
    </source>
</evidence>
<accession>A0A1Q9EZH4</accession>
<keyword evidence="2" id="KW-1185">Reference proteome</keyword>